<feature type="compositionally biased region" description="Polar residues" evidence="1">
    <location>
        <begin position="53"/>
        <end position="67"/>
    </location>
</feature>
<dbReference type="EMBL" id="JAWWNJ010000147">
    <property type="protein sequence ID" value="KAK6983796.1"/>
    <property type="molecule type" value="Genomic_DNA"/>
</dbReference>
<reference evidence="2 3" key="1">
    <citation type="journal article" date="2024" name="J Genomics">
        <title>Draft genome sequencing and assembly of Favolaschia claudopus CIRM-BRFM 2984 isolated from oak limbs.</title>
        <authorList>
            <person name="Navarro D."/>
            <person name="Drula E."/>
            <person name="Chaduli D."/>
            <person name="Cazenave R."/>
            <person name="Ahrendt S."/>
            <person name="Wang J."/>
            <person name="Lipzen A."/>
            <person name="Daum C."/>
            <person name="Barry K."/>
            <person name="Grigoriev I.V."/>
            <person name="Favel A."/>
            <person name="Rosso M.N."/>
            <person name="Martin F."/>
        </authorList>
    </citation>
    <scope>NUCLEOTIDE SEQUENCE [LARGE SCALE GENOMIC DNA]</scope>
    <source>
        <strain evidence="2 3">CIRM-BRFM 2984</strain>
    </source>
</reference>
<comment type="caution">
    <text evidence="2">The sequence shown here is derived from an EMBL/GenBank/DDBJ whole genome shotgun (WGS) entry which is preliminary data.</text>
</comment>
<protein>
    <submittedName>
        <fullName evidence="2">Uncharacterized protein</fullName>
    </submittedName>
</protein>
<evidence type="ECO:0000313" key="3">
    <source>
        <dbReference type="Proteomes" id="UP001362999"/>
    </source>
</evidence>
<gene>
    <name evidence="2" type="ORF">R3P38DRAFT_2807717</name>
</gene>
<dbReference type="Proteomes" id="UP001362999">
    <property type="component" value="Unassembled WGS sequence"/>
</dbReference>
<feature type="region of interest" description="Disordered" evidence="1">
    <location>
        <begin position="131"/>
        <end position="150"/>
    </location>
</feature>
<accession>A0AAV9ZI63</accession>
<keyword evidence="3" id="KW-1185">Reference proteome</keyword>
<organism evidence="2 3">
    <name type="scientific">Favolaschia claudopus</name>
    <dbReference type="NCBI Taxonomy" id="2862362"/>
    <lineage>
        <taxon>Eukaryota</taxon>
        <taxon>Fungi</taxon>
        <taxon>Dikarya</taxon>
        <taxon>Basidiomycota</taxon>
        <taxon>Agaricomycotina</taxon>
        <taxon>Agaricomycetes</taxon>
        <taxon>Agaricomycetidae</taxon>
        <taxon>Agaricales</taxon>
        <taxon>Marasmiineae</taxon>
        <taxon>Mycenaceae</taxon>
        <taxon>Favolaschia</taxon>
    </lineage>
</organism>
<name>A0AAV9ZI63_9AGAR</name>
<feature type="compositionally biased region" description="Polar residues" evidence="1">
    <location>
        <begin position="215"/>
        <end position="225"/>
    </location>
</feature>
<dbReference type="AlphaFoldDB" id="A0AAV9ZI63"/>
<sequence>MPEVIEERTIEYLKIKNQPVKKGCVVQVSRLIATHLARDELVYQVYSSFSSEMNRHASSTRDQNASESKPCLGAAQPRRREAFSRRVADSSDGGWSVCRLVEEVESRKRKMDCIVRVSASYELVFVSSGSPAERKAGTTDGVDGGKTPNSLDNQRIYASVREIIHSCEAGRASVWVGGGVRVSKQSYTCDEMSSRVKGRKRHEKESEGARARKQFNPNSNSGRSP</sequence>
<evidence type="ECO:0000256" key="1">
    <source>
        <dbReference type="SAM" id="MobiDB-lite"/>
    </source>
</evidence>
<feature type="region of interest" description="Disordered" evidence="1">
    <location>
        <begin position="53"/>
        <end position="85"/>
    </location>
</feature>
<evidence type="ECO:0000313" key="2">
    <source>
        <dbReference type="EMBL" id="KAK6983796.1"/>
    </source>
</evidence>
<proteinExistence type="predicted"/>
<feature type="region of interest" description="Disordered" evidence="1">
    <location>
        <begin position="187"/>
        <end position="225"/>
    </location>
</feature>